<dbReference type="Pfam" id="PF05007">
    <property type="entry name" value="Mannosyl_trans"/>
    <property type="match status" value="1"/>
</dbReference>
<comment type="subcellular location">
    <subcellularLocation>
        <location evidence="1 11">Endoplasmic reticulum membrane</location>
        <topology evidence="1 11">Multi-pass membrane protein</topology>
    </subcellularLocation>
</comment>
<keyword evidence="10 11" id="KW-0472">Membrane</keyword>
<proteinExistence type="inferred from homology"/>
<name>A0AB34K0A4_PRYPA</name>
<evidence type="ECO:0000256" key="1">
    <source>
        <dbReference type="ARBA" id="ARBA00004477"/>
    </source>
</evidence>
<keyword evidence="6 11" id="KW-0808">Transferase</keyword>
<accession>A0AB34K0A4</accession>
<evidence type="ECO:0000256" key="9">
    <source>
        <dbReference type="ARBA" id="ARBA00022989"/>
    </source>
</evidence>
<organism evidence="13 14">
    <name type="scientific">Prymnesium parvum</name>
    <name type="common">Toxic golden alga</name>
    <dbReference type="NCBI Taxonomy" id="97485"/>
    <lineage>
        <taxon>Eukaryota</taxon>
        <taxon>Haptista</taxon>
        <taxon>Haptophyta</taxon>
        <taxon>Prymnesiophyceae</taxon>
        <taxon>Prymnesiales</taxon>
        <taxon>Prymnesiaceae</taxon>
        <taxon>Prymnesium</taxon>
    </lineage>
</organism>
<evidence type="ECO:0000256" key="5">
    <source>
        <dbReference type="ARBA" id="ARBA00022676"/>
    </source>
</evidence>
<evidence type="ECO:0000256" key="6">
    <source>
        <dbReference type="ARBA" id="ARBA00022679"/>
    </source>
</evidence>
<dbReference type="GO" id="GO:1990529">
    <property type="term" value="C:glycosylphosphatidylinositol-mannosyltransferase I complex"/>
    <property type="evidence" value="ECO:0007669"/>
    <property type="project" value="TreeGrafter"/>
</dbReference>
<feature type="transmembrane region" description="Helical" evidence="11">
    <location>
        <begin position="267"/>
        <end position="288"/>
    </location>
</feature>
<gene>
    <name evidence="13" type="ORF">AB1Y20_015351</name>
</gene>
<dbReference type="EC" id="2.4.1.-" evidence="11"/>
<dbReference type="AlphaFoldDB" id="A0AB34K0A4"/>
<evidence type="ECO:0000256" key="12">
    <source>
        <dbReference type="SAM" id="SignalP"/>
    </source>
</evidence>
<evidence type="ECO:0000256" key="7">
    <source>
        <dbReference type="ARBA" id="ARBA00022692"/>
    </source>
</evidence>
<keyword evidence="7 11" id="KW-0812">Transmembrane</keyword>
<dbReference type="EMBL" id="JBGBPQ010000003">
    <property type="protein sequence ID" value="KAL1526647.1"/>
    <property type="molecule type" value="Genomic_DNA"/>
</dbReference>
<dbReference type="GO" id="GO:0004376">
    <property type="term" value="F:GPI mannosyltransferase activity"/>
    <property type="evidence" value="ECO:0007669"/>
    <property type="project" value="InterPro"/>
</dbReference>
<feature type="transmembrane region" description="Helical" evidence="11">
    <location>
        <begin position="343"/>
        <end position="364"/>
    </location>
</feature>
<dbReference type="PANTHER" id="PTHR12886">
    <property type="entry name" value="PIG-M MANNOSYLTRANSFERASE"/>
    <property type="match status" value="1"/>
</dbReference>
<keyword evidence="12" id="KW-0732">Signal</keyword>
<feature type="chain" id="PRO_5044346584" description="GPI mannosyltransferase 1" evidence="12">
    <location>
        <begin position="16"/>
        <end position="426"/>
    </location>
</feature>
<feature type="transmembrane region" description="Helical" evidence="11">
    <location>
        <begin position="370"/>
        <end position="394"/>
    </location>
</feature>
<comment type="pathway">
    <text evidence="2 11">Glycolipid biosynthesis; glycosylphosphatidylinositol-anchor biosynthesis.</text>
</comment>
<dbReference type="InterPro" id="IPR007704">
    <property type="entry name" value="PIG-M"/>
</dbReference>
<evidence type="ECO:0000313" key="13">
    <source>
        <dbReference type="EMBL" id="KAL1526647.1"/>
    </source>
</evidence>
<feature type="transmembrane region" description="Helical" evidence="11">
    <location>
        <begin position="73"/>
        <end position="93"/>
    </location>
</feature>
<keyword evidence="14" id="KW-1185">Reference proteome</keyword>
<sequence length="426" mass="47033">MSFSRLLLAAAGVRAAMIAFGAWQDDHFEVRYTDVDYTVFTDGAELVLGSQSPYRRATYRYTPLLALALTPNVWLHGLFGKALFAAADLLVGVQIRRILLLRRTPRQLADSCASLWLFNPLAINVSTRGNAESLVTVLVLGSVIALLHRRAAVSGAVLGAAIHLKLYPIIYVPAFVAAISLDFCDTSVTLSETKPGTRGKVTAVVRNRLLFTGAACLVYICLGAVCFLWCGDEYLSEAIFYHLVRADARHNFSPYFLLLYLTPPTSLARAVTAGLAFVPQAALLVVYAFRFGDDLPFCMFVQTLVFVSFNKVCTAQYFIWYHALVPIVLPSSAALLPKHHRRAAVRCGLWLASLLLWLGCAYQLEFRARPVFVTLWLASLAFFAANIGVVLLAIELHVSTPLFKNARLARQRCIGMHTCEHEEVDA</sequence>
<evidence type="ECO:0000313" key="14">
    <source>
        <dbReference type="Proteomes" id="UP001515480"/>
    </source>
</evidence>
<keyword evidence="8 11" id="KW-0256">Endoplasmic reticulum</keyword>
<protein>
    <recommendedName>
        <fullName evidence="11">GPI mannosyltransferase 1</fullName>
        <ecNumber evidence="11">2.4.1.-</ecNumber>
    </recommendedName>
    <alternativeName>
        <fullName evidence="11">GPI mannosyltransferase I</fullName>
    </alternativeName>
</protein>
<comment type="function">
    <text evidence="11">Catalytic subunit of the glycosylphosphatidylinositol-mannosyltransferase I complex which catalyzes the transfer of the first mannose, via an alpha-1,4 bond from a dolichol-phosphate-mannose (Dol-P-Man) to the glucosaminyl acyl phosphatidylinositol (GlcN-(acyl)PI) intermediate to generate alpha-D-Man-(1-&gt;4)-alpha-D-GlcN-(1-&gt;6)-(1-radyl,2-acyl-sn-glycero-3-phospho)-2-acyl-inositol and participates in the sixth step of the glycosylphosphatidylinositol-anchor biosynthesis.</text>
</comment>
<dbReference type="Proteomes" id="UP001515480">
    <property type="component" value="Unassembled WGS sequence"/>
</dbReference>
<dbReference type="GO" id="GO:0005789">
    <property type="term" value="C:endoplasmic reticulum membrane"/>
    <property type="evidence" value="ECO:0007669"/>
    <property type="project" value="UniProtKB-SubCell"/>
</dbReference>
<dbReference type="GO" id="GO:0006506">
    <property type="term" value="P:GPI anchor biosynthetic process"/>
    <property type="evidence" value="ECO:0007669"/>
    <property type="project" value="UniProtKB-KW"/>
</dbReference>
<feature type="transmembrane region" description="Helical" evidence="11">
    <location>
        <begin position="318"/>
        <end position="336"/>
    </location>
</feature>
<keyword evidence="5 11" id="KW-0328">Glycosyltransferase</keyword>
<comment type="caution">
    <text evidence="13">The sequence shown here is derived from an EMBL/GenBank/DDBJ whole genome shotgun (WGS) entry which is preliminary data.</text>
</comment>
<keyword evidence="4 11" id="KW-0337">GPI-anchor biosynthesis</keyword>
<evidence type="ECO:0000256" key="3">
    <source>
        <dbReference type="ARBA" id="ARBA00011071"/>
    </source>
</evidence>
<feature type="transmembrane region" description="Helical" evidence="11">
    <location>
        <begin position="168"/>
        <end position="188"/>
    </location>
</feature>
<evidence type="ECO:0000256" key="2">
    <source>
        <dbReference type="ARBA" id="ARBA00004687"/>
    </source>
</evidence>
<evidence type="ECO:0000256" key="8">
    <source>
        <dbReference type="ARBA" id="ARBA00022824"/>
    </source>
</evidence>
<dbReference type="GO" id="GO:0051751">
    <property type="term" value="F:alpha-1,4-mannosyltransferase activity"/>
    <property type="evidence" value="ECO:0007669"/>
    <property type="project" value="InterPro"/>
</dbReference>
<evidence type="ECO:0000256" key="11">
    <source>
        <dbReference type="RuleBase" id="RU365064"/>
    </source>
</evidence>
<feature type="transmembrane region" description="Helical" evidence="11">
    <location>
        <begin position="209"/>
        <end position="230"/>
    </location>
</feature>
<comment type="similarity">
    <text evidence="3 11">Belongs to the PIGM family.</text>
</comment>
<keyword evidence="9 11" id="KW-1133">Transmembrane helix</keyword>
<evidence type="ECO:0000256" key="4">
    <source>
        <dbReference type="ARBA" id="ARBA00022502"/>
    </source>
</evidence>
<dbReference type="PANTHER" id="PTHR12886:SF0">
    <property type="entry name" value="GPI MANNOSYLTRANSFERASE 1"/>
    <property type="match status" value="1"/>
</dbReference>
<feature type="signal peptide" evidence="12">
    <location>
        <begin position="1"/>
        <end position="15"/>
    </location>
</feature>
<reference evidence="13 14" key="1">
    <citation type="journal article" date="2024" name="Science">
        <title>Giant polyketide synthase enzymes in the biosynthesis of giant marine polyether toxins.</title>
        <authorList>
            <person name="Fallon T.R."/>
            <person name="Shende V.V."/>
            <person name="Wierzbicki I.H."/>
            <person name="Pendleton A.L."/>
            <person name="Watervoot N.F."/>
            <person name="Auber R.P."/>
            <person name="Gonzalez D.J."/>
            <person name="Wisecaver J.H."/>
            <person name="Moore B.S."/>
        </authorList>
    </citation>
    <scope>NUCLEOTIDE SEQUENCE [LARGE SCALE GENOMIC DNA]</scope>
    <source>
        <strain evidence="13 14">12B1</strain>
    </source>
</reference>
<evidence type="ECO:0000256" key="10">
    <source>
        <dbReference type="ARBA" id="ARBA00023136"/>
    </source>
</evidence>